<comment type="caution">
    <text evidence="2">The sequence shown here is derived from an EMBL/GenBank/DDBJ whole genome shotgun (WGS) entry which is preliminary data.</text>
</comment>
<dbReference type="EMBL" id="JBIUVY010000059">
    <property type="protein sequence ID" value="MFJ2289360.1"/>
    <property type="molecule type" value="Genomic_DNA"/>
</dbReference>
<dbReference type="PANTHER" id="PTHR45088:SF1">
    <property type="entry name" value="OS04G0476000 PROTEIN"/>
    <property type="match status" value="1"/>
</dbReference>
<feature type="chain" id="PRO_5046795404" evidence="1">
    <location>
        <begin position="22"/>
        <end position="323"/>
    </location>
</feature>
<sequence>MINLFKFSIFISLLFSHPAFAQLTQEQESVKEKGLTLYQQSDWYDSQPLLEKAAIAGDKTAQYYLAESIRLSNRYTNAEARKWYEAAAEQGNLYAMLRLSNKNDLCSELGECTGKSADEWREQAIKIARERAEKGDTEAMTVLFITKQGFDWLEKAANTGDPLAQNTLAGIYKDGGGWFLIPGSRAKAVEKWYRASANGGYPRAMYLYANYLFEHNCKKEDAAYWLKKSAEGGYINAVGNYALSVAHMPDNLGYTKNLVEAYGLAYLMSKLEGGGTGPEDGKMILPDIAEKMTKEEIELGLLFAEEWKKSRPALSYFVPVYGY</sequence>
<reference evidence="2 3" key="1">
    <citation type="submission" date="2024-10" db="EMBL/GenBank/DDBJ databases">
        <title>The Natural Products Discovery Center: Release of the First 8490 Sequenced Strains for Exploring Actinobacteria Biosynthetic Diversity.</title>
        <authorList>
            <person name="Kalkreuter E."/>
            <person name="Kautsar S.A."/>
            <person name="Yang D."/>
            <person name="Bader C.D."/>
            <person name="Teijaro C.N."/>
            <person name="Fluegel L."/>
            <person name="Davis C.M."/>
            <person name="Simpson J.R."/>
            <person name="Lauterbach L."/>
            <person name="Steele A.D."/>
            <person name="Gui C."/>
            <person name="Meng S."/>
            <person name="Li G."/>
            <person name="Viehrig K."/>
            <person name="Ye F."/>
            <person name="Su P."/>
            <person name="Kiefer A.F."/>
            <person name="Nichols A."/>
            <person name="Cepeda A.J."/>
            <person name="Yan W."/>
            <person name="Fan B."/>
            <person name="Jiang Y."/>
            <person name="Adhikari A."/>
            <person name="Zheng C.-J."/>
            <person name="Schuster L."/>
            <person name="Cowan T.M."/>
            <person name="Smanski M.J."/>
            <person name="Chevrette M.G."/>
            <person name="De Carvalho L.P.S."/>
            <person name="Shen B."/>
        </authorList>
    </citation>
    <scope>NUCLEOTIDE SEQUENCE [LARGE SCALE GENOMIC DNA]</scope>
    <source>
        <strain evidence="2 3">NPDC087689</strain>
    </source>
</reference>
<dbReference type="PANTHER" id="PTHR45088">
    <property type="entry name" value="OSJNBA0022H21.17 PROTEIN"/>
    <property type="match status" value="1"/>
</dbReference>
<gene>
    <name evidence="2" type="ORF">ACIOUF_23900</name>
</gene>
<dbReference type="Gene3D" id="1.25.40.10">
    <property type="entry name" value="Tetratricopeptide repeat domain"/>
    <property type="match status" value="2"/>
</dbReference>
<dbReference type="SUPFAM" id="SSF81901">
    <property type="entry name" value="HCP-like"/>
    <property type="match status" value="2"/>
</dbReference>
<dbReference type="InterPro" id="IPR053301">
    <property type="entry name" value="F-box_motif"/>
</dbReference>
<feature type="signal peptide" evidence="1">
    <location>
        <begin position="1"/>
        <end position="21"/>
    </location>
</feature>
<keyword evidence="1" id="KW-0732">Signal</keyword>
<organism evidence="2 3">
    <name type="scientific">Pseudomonas iridis</name>
    <dbReference type="NCBI Taxonomy" id="2710587"/>
    <lineage>
        <taxon>Bacteria</taxon>
        <taxon>Pseudomonadati</taxon>
        <taxon>Pseudomonadota</taxon>
        <taxon>Gammaproteobacteria</taxon>
        <taxon>Pseudomonadales</taxon>
        <taxon>Pseudomonadaceae</taxon>
        <taxon>Pseudomonas</taxon>
    </lineage>
</organism>
<dbReference type="Proteomes" id="UP001617296">
    <property type="component" value="Unassembled WGS sequence"/>
</dbReference>
<accession>A0ABW8DTI1</accession>
<name>A0ABW8DTI1_9PSED</name>
<evidence type="ECO:0000313" key="3">
    <source>
        <dbReference type="Proteomes" id="UP001617296"/>
    </source>
</evidence>
<keyword evidence="3" id="KW-1185">Reference proteome</keyword>
<dbReference type="InterPro" id="IPR011990">
    <property type="entry name" value="TPR-like_helical_dom_sf"/>
</dbReference>
<dbReference type="SMART" id="SM00671">
    <property type="entry name" value="SEL1"/>
    <property type="match status" value="3"/>
</dbReference>
<evidence type="ECO:0000256" key="1">
    <source>
        <dbReference type="SAM" id="SignalP"/>
    </source>
</evidence>
<dbReference type="RefSeq" id="WP_261735048.1">
    <property type="nucleotide sequence ID" value="NZ_JALKQL010000001.1"/>
</dbReference>
<evidence type="ECO:0000313" key="2">
    <source>
        <dbReference type="EMBL" id="MFJ2289360.1"/>
    </source>
</evidence>
<dbReference type="InterPro" id="IPR006597">
    <property type="entry name" value="Sel1-like"/>
</dbReference>
<proteinExistence type="predicted"/>
<protein>
    <submittedName>
        <fullName evidence="2">Tetratricopeptide repeat protein</fullName>
    </submittedName>
</protein>